<reference evidence="1" key="1">
    <citation type="journal article" date="2016" name="Nat. Genet.">
        <title>The genome sequences of Arachis duranensis and Arachis ipaensis, the diploid ancestors of cultivated peanut.</title>
        <authorList>
            <person name="Bertioli D.J."/>
            <person name="Cannon S.B."/>
            <person name="Froenicke L."/>
            <person name="Huang G."/>
            <person name="Farmer A.D."/>
            <person name="Cannon E.K."/>
            <person name="Liu X."/>
            <person name="Gao D."/>
            <person name="Clevenger J."/>
            <person name="Dash S."/>
            <person name="Ren L."/>
            <person name="Moretzsohn M.C."/>
            <person name="Shirasawa K."/>
            <person name="Huang W."/>
            <person name="Vidigal B."/>
            <person name="Abernathy B."/>
            <person name="Chu Y."/>
            <person name="Niederhuth C.E."/>
            <person name="Umale P."/>
            <person name="Araujo A.C."/>
            <person name="Kozik A."/>
            <person name="Kim K.D."/>
            <person name="Burow M.D."/>
            <person name="Varshney R.K."/>
            <person name="Wang X."/>
            <person name="Zhang X."/>
            <person name="Barkley N."/>
            <person name="Guimaraes P.M."/>
            <person name="Isobe S."/>
            <person name="Guo B."/>
            <person name="Liao B."/>
            <person name="Stalker H.T."/>
            <person name="Schmitz R.J."/>
            <person name="Scheffler B.E."/>
            <person name="Leal-Bertioli S.C."/>
            <person name="Xun X."/>
            <person name="Jackson S.A."/>
            <person name="Michelmore R."/>
            <person name="Ozias-Akins P."/>
        </authorList>
    </citation>
    <scope>NUCLEOTIDE SEQUENCE [LARGE SCALE GENOMIC DNA]</scope>
    <source>
        <strain evidence="1">cv. V14167</strain>
    </source>
</reference>
<evidence type="ECO:0000313" key="2">
    <source>
        <dbReference type="RefSeq" id="XP_015970883.2"/>
    </source>
</evidence>
<gene>
    <name evidence="2 3" type="primary">LOC107494342</name>
</gene>
<organism evidence="1 3">
    <name type="scientific">Arachis duranensis</name>
    <name type="common">Wild peanut</name>
    <dbReference type="NCBI Taxonomy" id="130453"/>
    <lineage>
        <taxon>Eukaryota</taxon>
        <taxon>Viridiplantae</taxon>
        <taxon>Streptophyta</taxon>
        <taxon>Embryophyta</taxon>
        <taxon>Tracheophyta</taxon>
        <taxon>Spermatophyta</taxon>
        <taxon>Magnoliopsida</taxon>
        <taxon>eudicotyledons</taxon>
        <taxon>Gunneridae</taxon>
        <taxon>Pentapetalae</taxon>
        <taxon>rosids</taxon>
        <taxon>fabids</taxon>
        <taxon>Fabales</taxon>
        <taxon>Fabaceae</taxon>
        <taxon>Papilionoideae</taxon>
        <taxon>50 kb inversion clade</taxon>
        <taxon>dalbergioids sensu lato</taxon>
        <taxon>Dalbergieae</taxon>
        <taxon>Pterocarpus clade</taxon>
        <taxon>Arachis</taxon>
    </lineage>
</organism>
<evidence type="ECO:0000313" key="1">
    <source>
        <dbReference type="Proteomes" id="UP000515211"/>
    </source>
</evidence>
<dbReference type="GeneID" id="107494342"/>
<evidence type="ECO:0000313" key="3">
    <source>
        <dbReference type="RefSeq" id="XP_052107290.1"/>
    </source>
</evidence>
<dbReference type="RefSeq" id="XP_015970883.2">
    <property type="nucleotide sequence ID" value="XM_016115397.3"/>
</dbReference>
<sequence>MPSSRFPQNWPMVNLDLLPPFLPMQLCSLIWSCCLGRASRTFAKMEGYSRRLSLKERNGKILRILMKCLLNMWLSLKMASGDEGVVPPNASLQIDLELISWKVVSDINKDKKVLKKTLKEGEGYERPNDGAVVQGGYGFYSV</sequence>
<proteinExistence type="predicted"/>
<name>A0A9C6T574_ARADU</name>
<dbReference type="KEGG" id="adu:107494342"/>
<dbReference type="AlphaFoldDB" id="A0A9C6T574"/>
<keyword evidence="1" id="KW-1185">Reference proteome</keyword>
<reference evidence="2 3" key="2">
    <citation type="submission" date="2025-04" db="UniProtKB">
        <authorList>
            <consortium name="RefSeq"/>
        </authorList>
    </citation>
    <scope>IDENTIFICATION</scope>
    <source>
        <tissue evidence="2 3">Whole plant</tissue>
    </source>
</reference>
<accession>A0A9C6T574</accession>
<dbReference type="RefSeq" id="XP_052107290.1">
    <property type="nucleotide sequence ID" value="XM_052251330.1"/>
</dbReference>
<dbReference type="SUPFAM" id="SSF54534">
    <property type="entry name" value="FKBP-like"/>
    <property type="match status" value="1"/>
</dbReference>
<protein>
    <submittedName>
        <fullName evidence="2 3">Uncharacterized protein LOC107494342</fullName>
    </submittedName>
</protein>
<dbReference type="Proteomes" id="UP000515211">
    <property type="component" value="Chromosome 6"/>
</dbReference>